<dbReference type="PANTHER" id="PTHR11017">
    <property type="entry name" value="LEUCINE-RICH REPEAT-CONTAINING PROTEIN"/>
    <property type="match status" value="1"/>
</dbReference>
<evidence type="ECO:0000313" key="1">
    <source>
        <dbReference type="EMBL" id="KAK9293205.1"/>
    </source>
</evidence>
<dbReference type="PANTHER" id="PTHR11017:SF570">
    <property type="entry name" value="DISEASE RESISTANCE PROTEIN (TIR-NBS CLASS)-RELATED"/>
    <property type="match status" value="1"/>
</dbReference>
<dbReference type="SUPFAM" id="SSF52058">
    <property type="entry name" value="L domain-like"/>
    <property type="match status" value="1"/>
</dbReference>
<proteinExistence type="predicted"/>
<dbReference type="InterPro" id="IPR032675">
    <property type="entry name" value="LRR_dom_sf"/>
</dbReference>
<comment type="caution">
    <text evidence="1">The sequence shown here is derived from an EMBL/GenBank/DDBJ whole genome shotgun (WGS) entry which is preliminary data.</text>
</comment>
<evidence type="ECO:0000313" key="2">
    <source>
        <dbReference type="Proteomes" id="UP001415857"/>
    </source>
</evidence>
<dbReference type="InterPro" id="IPR044974">
    <property type="entry name" value="Disease_R_plants"/>
</dbReference>
<dbReference type="Gene3D" id="3.80.10.10">
    <property type="entry name" value="Ribonuclease Inhibitor"/>
    <property type="match status" value="1"/>
</dbReference>
<sequence>MATPSRDLIFGGFRSTVKLSSTRGEKGAGWCRIGKRNLVHDEQPGTGTNKVEALCLGLKQDLVQDSRGRHFTNEEFSQLQRLRFLRVGYRDLDGDFQRFLPNLRWLLWRRWAASLRVGYRDIGGDFQLLLPNLRWLHWCGWSGNFALKNFHLKNLVILDLSYSDITYDWEAWSQIKMAKKLKVLDLTHCNCLTSTPDFSTISTLEILILKECRKLVQIDPSFGNLIKLKVLDISDSGITRLPDAIKRLSSLRILR</sequence>
<accession>A0AAP0S9G0</accession>
<dbReference type="GO" id="GO:0006952">
    <property type="term" value="P:defense response"/>
    <property type="evidence" value="ECO:0007669"/>
    <property type="project" value="InterPro"/>
</dbReference>
<dbReference type="EMBL" id="JBBPBK010000001">
    <property type="protein sequence ID" value="KAK9293205.1"/>
    <property type="molecule type" value="Genomic_DNA"/>
</dbReference>
<protein>
    <submittedName>
        <fullName evidence="1">Uncharacterized protein</fullName>
    </submittedName>
</protein>
<reference evidence="1 2" key="1">
    <citation type="journal article" date="2024" name="Plant J.">
        <title>Genome sequences and population genomics reveal climatic adaptation and genomic divergence between two closely related sweetgum species.</title>
        <authorList>
            <person name="Xu W.Q."/>
            <person name="Ren C.Q."/>
            <person name="Zhang X.Y."/>
            <person name="Comes H.P."/>
            <person name="Liu X.H."/>
            <person name="Li Y.G."/>
            <person name="Kettle C.J."/>
            <person name="Jalonen R."/>
            <person name="Gaisberger H."/>
            <person name="Ma Y.Z."/>
            <person name="Qiu Y.X."/>
        </authorList>
    </citation>
    <scope>NUCLEOTIDE SEQUENCE [LARGE SCALE GENOMIC DNA]</scope>
    <source>
        <strain evidence="1">Hangzhou</strain>
    </source>
</reference>
<gene>
    <name evidence="1" type="ORF">L1049_021194</name>
</gene>
<keyword evidence="2" id="KW-1185">Reference proteome</keyword>
<organism evidence="1 2">
    <name type="scientific">Liquidambar formosana</name>
    <name type="common">Formosan gum</name>
    <dbReference type="NCBI Taxonomy" id="63359"/>
    <lineage>
        <taxon>Eukaryota</taxon>
        <taxon>Viridiplantae</taxon>
        <taxon>Streptophyta</taxon>
        <taxon>Embryophyta</taxon>
        <taxon>Tracheophyta</taxon>
        <taxon>Spermatophyta</taxon>
        <taxon>Magnoliopsida</taxon>
        <taxon>eudicotyledons</taxon>
        <taxon>Gunneridae</taxon>
        <taxon>Pentapetalae</taxon>
        <taxon>Saxifragales</taxon>
        <taxon>Altingiaceae</taxon>
        <taxon>Liquidambar</taxon>
    </lineage>
</organism>
<dbReference type="AlphaFoldDB" id="A0AAP0S9G0"/>
<name>A0AAP0S9G0_LIQFO</name>
<dbReference type="Proteomes" id="UP001415857">
    <property type="component" value="Unassembled WGS sequence"/>
</dbReference>